<dbReference type="Pfam" id="PF03466">
    <property type="entry name" value="LysR_substrate"/>
    <property type="match status" value="1"/>
</dbReference>
<evidence type="ECO:0000313" key="7">
    <source>
        <dbReference type="Proteomes" id="UP000297729"/>
    </source>
</evidence>
<evidence type="ECO:0000256" key="2">
    <source>
        <dbReference type="ARBA" id="ARBA00023015"/>
    </source>
</evidence>
<name>A0A4Y9SAS0_9BURK</name>
<dbReference type="PROSITE" id="PS50931">
    <property type="entry name" value="HTH_LYSR"/>
    <property type="match status" value="1"/>
</dbReference>
<keyword evidence="4" id="KW-0804">Transcription</keyword>
<protein>
    <submittedName>
        <fullName evidence="6">LysR family transcriptional regulator</fullName>
    </submittedName>
</protein>
<dbReference type="GO" id="GO:0003700">
    <property type="term" value="F:DNA-binding transcription factor activity"/>
    <property type="evidence" value="ECO:0007669"/>
    <property type="project" value="InterPro"/>
</dbReference>
<gene>
    <name evidence="6" type="ORF">E4L98_21100</name>
</gene>
<evidence type="ECO:0000256" key="4">
    <source>
        <dbReference type="ARBA" id="ARBA00023163"/>
    </source>
</evidence>
<dbReference type="Gene3D" id="1.10.10.10">
    <property type="entry name" value="Winged helix-like DNA-binding domain superfamily/Winged helix DNA-binding domain"/>
    <property type="match status" value="1"/>
</dbReference>
<evidence type="ECO:0000256" key="1">
    <source>
        <dbReference type="ARBA" id="ARBA00009437"/>
    </source>
</evidence>
<dbReference type="SUPFAM" id="SSF53850">
    <property type="entry name" value="Periplasmic binding protein-like II"/>
    <property type="match status" value="1"/>
</dbReference>
<dbReference type="InterPro" id="IPR036388">
    <property type="entry name" value="WH-like_DNA-bd_sf"/>
</dbReference>
<dbReference type="Pfam" id="PF00126">
    <property type="entry name" value="HTH_1"/>
    <property type="match status" value="1"/>
</dbReference>
<keyword evidence="7" id="KW-1185">Reference proteome</keyword>
<sequence>MELRDLDLNLLLVFREIFRERQISAAARRLRLTQSAVSNALARLRLSTGDDLFVRTAEGMQPTPFAENMAEPVAAALAQLEQAFRPPQAFQPGATCRRFTLAMTDVGEMYFMPRLVARCAALAPQVEIATVRLGTVDLRAEMEAGRIDLALGAFEDAPGAWFQRRLFRQPYVSVFRAGHALAEGQLTRERLAAARHLVVTAMDSPYNGINAALAAAGVDLERAFSVPHFAAVPYILGSTDLVATVPQKLAEGAAAPFRLRYADTPLALPPLQTNMFWHRRYHQDEGGRWLRQLLVELFAE</sequence>
<dbReference type="CDD" id="cd08459">
    <property type="entry name" value="PBP2_DntR_NahR_LinR_like"/>
    <property type="match status" value="1"/>
</dbReference>
<dbReference type="Proteomes" id="UP000297729">
    <property type="component" value="Unassembled WGS sequence"/>
</dbReference>
<dbReference type="InterPro" id="IPR005119">
    <property type="entry name" value="LysR_subst-bd"/>
</dbReference>
<keyword evidence="2" id="KW-0805">Transcription regulation</keyword>
<evidence type="ECO:0000256" key="3">
    <source>
        <dbReference type="ARBA" id="ARBA00023125"/>
    </source>
</evidence>
<evidence type="ECO:0000259" key="5">
    <source>
        <dbReference type="PROSITE" id="PS50931"/>
    </source>
</evidence>
<dbReference type="OrthoDB" id="8583877at2"/>
<dbReference type="PANTHER" id="PTHR30118:SF15">
    <property type="entry name" value="TRANSCRIPTIONAL REGULATORY PROTEIN"/>
    <property type="match status" value="1"/>
</dbReference>
<dbReference type="InterPro" id="IPR036390">
    <property type="entry name" value="WH_DNA-bd_sf"/>
</dbReference>
<dbReference type="InterPro" id="IPR000847">
    <property type="entry name" value="LysR_HTH_N"/>
</dbReference>
<dbReference type="SUPFAM" id="SSF46785">
    <property type="entry name" value="Winged helix' DNA-binding domain"/>
    <property type="match status" value="1"/>
</dbReference>
<dbReference type="AlphaFoldDB" id="A0A4Y9SAS0"/>
<feature type="domain" description="HTH lysR-type" evidence="5">
    <location>
        <begin position="6"/>
        <end position="63"/>
    </location>
</feature>
<keyword evidence="3" id="KW-0238">DNA-binding</keyword>
<organism evidence="6 7">
    <name type="scientific">Duganella callida</name>
    <dbReference type="NCBI Taxonomy" id="2561932"/>
    <lineage>
        <taxon>Bacteria</taxon>
        <taxon>Pseudomonadati</taxon>
        <taxon>Pseudomonadota</taxon>
        <taxon>Betaproteobacteria</taxon>
        <taxon>Burkholderiales</taxon>
        <taxon>Oxalobacteraceae</taxon>
        <taxon>Telluria group</taxon>
        <taxon>Duganella</taxon>
    </lineage>
</organism>
<evidence type="ECO:0000313" key="6">
    <source>
        <dbReference type="EMBL" id="TFW17269.1"/>
    </source>
</evidence>
<proteinExistence type="inferred from homology"/>
<reference evidence="6 7" key="1">
    <citation type="submission" date="2019-03" db="EMBL/GenBank/DDBJ databases">
        <title>Draft Genome Sequence of Duganella callidus sp. nov., a Novel Duganella Species Isolated from Cultivated Soil.</title>
        <authorList>
            <person name="Raths R."/>
            <person name="Peta V."/>
            <person name="Bucking H."/>
        </authorList>
    </citation>
    <scope>NUCLEOTIDE SEQUENCE [LARGE SCALE GENOMIC DNA]</scope>
    <source>
        <strain evidence="6 7">DN04</strain>
    </source>
</reference>
<dbReference type="RefSeq" id="WP_135203513.1">
    <property type="nucleotide sequence ID" value="NZ_SPVG01000210.1"/>
</dbReference>
<dbReference type="GO" id="GO:0003677">
    <property type="term" value="F:DNA binding"/>
    <property type="evidence" value="ECO:0007669"/>
    <property type="project" value="UniProtKB-KW"/>
</dbReference>
<dbReference type="PRINTS" id="PR00039">
    <property type="entry name" value="HTHLYSR"/>
</dbReference>
<comment type="similarity">
    <text evidence="1">Belongs to the LysR transcriptional regulatory family.</text>
</comment>
<comment type="caution">
    <text evidence="6">The sequence shown here is derived from an EMBL/GenBank/DDBJ whole genome shotgun (WGS) entry which is preliminary data.</text>
</comment>
<accession>A0A4Y9SAS0</accession>
<dbReference type="PANTHER" id="PTHR30118">
    <property type="entry name" value="HTH-TYPE TRANSCRIPTIONAL REGULATOR LEUO-RELATED"/>
    <property type="match status" value="1"/>
</dbReference>
<dbReference type="EMBL" id="SPVG01000210">
    <property type="protein sequence ID" value="TFW17269.1"/>
    <property type="molecule type" value="Genomic_DNA"/>
</dbReference>
<dbReference type="Gene3D" id="3.40.190.10">
    <property type="entry name" value="Periplasmic binding protein-like II"/>
    <property type="match status" value="2"/>
</dbReference>
<dbReference type="InterPro" id="IPR050389">
    <property type="entry name" value="LysR-type_TF"/>
</dbReference>